<name>A0A4R1XIJ8_ACICA</name>
<dbReference type="AlphaFoldDB" id="A0A4R1XIJ8"/>
<proteinExistence type="predicted"/>
<keyword evidence="2" id="KW-1185">Reference proteome</keyword>
<dbReference type="EMBL" id="SLVJ01000028">
    <property type="protein sequence ID" value="TCM61425.1"/>
    <property type="molecule type" value="Genomic_DNA"/>
</dbReference>
<sequence length="75" mass="8521">MALDTLQRSPKHVLLLHVRAINAAWLEDIVQAFNQNGWTFINSDTAYQDPLYKIQPQILPAGESIVWTIAKIYGI</sequence>
<gene>
    <name evidence="1" type="ORF">EC844_12823</name>
</gene>
<protein>
    <submittedName>
        <fullName evidence="1">Uncharacterized protein</fullName>
    </submittedName>
</protein>
<reference evidence="1 2" key="1">
    <citation type="submission" date="2019-03" db="EMBL/GenBank/DDBJ databases">
        <title>Genomic analyses of the natural microbiome of Caenorhabditis elegans.</title>
        <authorList>
            <person name="Samuel B."/>
        </authorList>
    </citation>
    <scope>NUCLEOTIDE SEQUENCE [LARGE SCALE GENOMIC DNA]</scope>
    <source>
        <strain evidence="1 2">JUb89</strain>
    </source>
</reference>
<dbReference type="Proteomes" id="UP000294963">
    <property type="component" value="Unassembled WGS sequence"/>
</dbReference>
<accession>A0A4R1XIJ8</accession>
<comment type="caution">
    <text evidence="1">The sequence shown here is derived from an EMBL/GenBank/DDBJ whole genome shotgun (WGS) entry which is preliminary data.</text>
</comment>
<evidence type="ECO:0000313" key="2">
    <source>
        <dbReference type="Proteomes" id="UP000294963"/>
    </source>
</evidence>
<evidence type="ECO:0000313" key="1">
    <source>
        <dbReference type="EMBL" id="TCM61425.1"/>
    </source>
</evidence>
<organism evidence="1 2">
    <name type="scientific">Acinetobacter calcoaceticus</name>
    <dbReference type="NCBI Taxonomy" id="471"/>
    <lineage>
        <taxon>Bacteria</taxon>
        <taxon>Pseudomonadati</taxon>
        <taxon>Pseudomonadota</taxon>
        <taxon>Gammaproteobacteria</taxon>
        <taxon>Moraxellales</taxon>
        <taxon>Moraxellaceae</taxon>
        <taxon>Acinetobacter</taxon>
        <taxon>Acinetobacter calcoaceticus/baumannii complex</taxon>
    </lineage>
</organism>